<keyword evidence="7 10" id="KW-0235">DNA replication</keyword>
<evidence type="ECO:0000313" key="14">
    <source>
        <dbReference type="EMBL" id="SDG27711.1"/>
    </source>
</evidence>
<keyword evidence="9" id="KW-0238">DNA-binding</keyword>
<reference evidence="14 15" key="1">
    <citation type="submission" date="2016-10" db="EMBL/GenBank/DDBJ databases">
        <authorList>
            <person name="de Groot N.N."/>
        </authorList>
    </citation>
    <scope>NUCLEOTIDE SEQUENCE [LARGE SCALE GENOMIC DNA]</scope>
    <source>
        <strain evidence="14 15">ATCC BAA-466</strain>
    </source>
</reference>
<dbReference type="Pfam" id="PF02768">
    <property type="entry name" value="DNA_pol3_beta_3"/>
    <property type="match status" value="1"/>
</dbReference>
<dbReference type="RefSeq" id="WP_090289868.1">
    <property type="nucleotide sequence ID" value="NZ_FNCK01000004.1"/>
</dbReference>
<dbReference type="OrthoDB" id="8421503at2"/>
<evidence type="ECO:0000259" key="12">
    <source>
        <dbReference type="Pfam" id="PF02767"/>
    </source>
</evidence>
<evidence type="ECO:0000256" key="9">
    <source>
        <dbReference type="ARBA" id="ARBA00023125"/>
    </source>
</evidence>
<dbReference type="Gene3D" id="3.70.10.10">
    <property type="match status" value="1"/>
</dbReference>
<dbReference type="CDD" id="cd00140">
    <property type="entry name" value="beta_clamp"/>
    <property type="match status" value="1"/>
</dbReference>
<dbReference type="Pfam" id="PF02767">
    <property type="entry name" value="DNA_pol3_beta_2"/>
    <property type="match status" value="1"/>
</dbReference>
<dbReference type="PIRSF" id="PIRSF000804">
    <property type="entry name" value="DNA_pol_III_b"/>
    <property type="match status" value="1"/>
</dbReference>
<organism evidence="14 15">
    <name type="scientific">Facklamia miroungae</name>
    <dbReference type="NCBI Taxonomy" id="120956"/>
    <lineage>
        <taxon>Bacteria</taxon>
        <taxon>Bacillati</taxon>
        <taxon>Bacillota</taxon>
        <taxon>Bacilli</taxon>
        <taxon>Lactobacillales</taxon>
        <taxon>Aerococcaceae</taxon>
        <taxon>Facklamia</taxon>
    </lineage>
</organism>
<dbReference type="GO" id="GO:0006271">
    <property type="term" value="P:DNA strand elongation involved in DNA replication"/>
    <property type="evidence" value="ECO:0007669"/>
    <property type="project" value="TreeGrafter"/>
</dbReference>
<dbReference type="SUPFAM" id="SSF55979">
    <property type="entry name" value="DNA clamp"/>
    <property type="match status" value="3"/>
</dbReference>
<gene>
    <name evidence="14" type="ORF">SAMN05421791_104200</name>
</gene>
<evidence type="ECO:0000256" key="2">
    <source>
        <dbReference type="ARBA" id="ARBA00010752"/>
    </source>
</evidence>
<dbReference type="GO" id="GO:0003887">
    <property type="term" value="F:DNA-directed DNA polymerase activity"/>
    <property type="evidence" value="ECO:0007669"/>
    <property type="project" value="UniProtKB-UniRule"/>
</dbReference>
<keyword evidence="4 10" id="KW-0963">Cytoplasm</keyword>
<dbReference type="AlphaFoldDB" id="A0A1G7SXJ1"/>
<dbReference type="GO" id="GO:0009360">
    <property type="term" value="C:DNA polymerase III complex"/>
    <property type="evidence" value="ECO:0007669"/>
    <property type="project" value="InterPro"/>
</dbReference>
<dbReference type="Gene3D" id="3.10.150.10">
    <property type="entry name" value="DNA Polymerase III, subunit A, domain 2"/>
    <property type="match status" value="1"/>
</dbReference>
<evidence type="ECO:0000256" key="1">
    <source>
        <dbReference type="ARBA" id="ARBA00004496"/>
    </source>
</evidence>
<dbReference type="InterPro" id="IPR022637">
    <property type="entry name" value="DNA_polIII_beta_cen"/>
</dbReference>
<evidence type="ECO:0000256" key="4">
    <source>
        <dbReference type="ARBA" id="ARBA00022490"/>
    </source>
</evidence>
<dbReference type="PANTHER" id="PTHR30478">
    <property type="entry name" value="DNA POLYMERASE III SUBUNIT BETA"/>
    <property type="match status" value="1"/>
</dbReference>
<comment type="subcellular location">
    <subcellularLocation>
        <location evidence="1 10">Cytoplasm</location>
    </subcellularLocation>
</comment>
<dbReference type="InterPro" id="IPR046938">
    <property type="entry name" value="DNA_clamp_sf"/>
</dbReference>
<keyword evidence="8 10" id="KW-0239">DNA-directed DNA polymerase</keyword>
<feature type="domain" description="DNA polymerase III beta sliding clamp C-terminal" evidence="13">
    <location>
        <begin position="254"/>
        <end position="367"/>
    </location>
</feature>
<feature type="domain" description="DNA polymerase III beta sliding clamp N-terminal" evidence="11">
    <location>
        <begin position="1"/>
        <end position="126"/>
    </location>
</feature>
<dbReference type="NCBIfam" id="TIGR00663">
    <property type="entry name" value="dnan"/>
    <property type="match status" value="1"/>
</dbReference>
<evidence type="ECO:0000256" key="10">
    <source>
        <dbReference type="PIRNR" id="PIRNR000804"/>
    </source>
</evidence>
<evidence type="ECO:0000256" key="8">
    <source>
        <dbReference type="ARBA" id="ARBA00022932"/>
    </source>
</evidence>
<feature type="domain" description="DNA polymerase III beta sliding clamp central" evidence="12">
    <location>
        <begin position="135"/>
        <end position="250"/>
    </location>
</feature>
<keyword evidence="5 10" id="KW-0808">Transferase</keyword>
<keyword evidence="15" id="KW-1185">Reference proteome</keyword>
<comment type="subunit">
    <text evidence="10">Forms a ring-shaped head-to-tail homodimer around DNA.</text>
</comment>
<dbReference type="GO" id="GO:0005737">
    <property type="term" value="C:cytoplasm"/>
    <property type="evidence" value="ECO:0007669"/>
    <property type="project" value="UniProtKB-SubCell"/>
</dbReference>
<protein>
    <recommendedName>
        <fullName evidence="3 10">Beta sliding clamp</fullName>
    </recommendedName>
</protein>
<dbReference type="InterPro" id="IPR022634">
    <property type="entry name" value="DNA_polIII_beta_N"/>
</dbReference>
<evidence type="ECO:0000256" key="5">
    <source>
        <dbReference type="ARBA" id="ARBA00022679"/>
    </source>
</evidence>
<dbReference type="STRING" id="120956.SAMN05421791_104200"/>
<evidence type="ECO:0000256" key="3">
    <source>
        <dbReference type="ARBA" id="ARBA00021035"/>
    </source>
</evidence>
<dbReference type="GO" id="GO:0003677">
    <property type="term" value="F:DNA binding"/>
    <property type="evidence" value="ECO:0007669"/>
    <property type="project" value="UniProtKB-UniRule"/>
</dbReference>
<dbReference type="GO" id="GO:0008408">
    <property type="term" value="F:3'-5' exonuclease activity"/>
    <property type="evidence" value="ECO:0007669"/>
    <property type="project" value="InterPro"/>
</dbReference>
<evidence type="ECO:0000259" key="13">
    <source>
        <dbReference type="Pfam" id="PF02768"/>
    </source>
</evidence>
<name>A0A1G7SXJ1_9LACT</name>
<comment type="function">
    <text evidence="10">Confers DNA tethering and processivity to DNA polymerases and other proteins. Acts as a clamp, forming a ring around DNA (a reaction catalyzed by the clamp-loading complex) which diffuses in an ATP-independent manner freely and bidirectionally along dsDNA. Initially characterized for its ability to contact the catalytic subunit of DNA polymerase III (Pol III), a complex, multichain enzyme responsible for most of the replicative synthesis in bacteria; Pol III exhibits 3'-5' exonuclease proofreading activity. The beta chain is required for initiation of replication as well as for processivity of DNA replication.</text>
</comment>
<evidence type="ECO:0000259" key="11">
    <source>
        <dbReference type="Pfam" id="PF00712"/>
    </source>
</evidence>
<evidence type="ECO:0000313" key="15">
    <source>
        <dbReference type="Proteomes" id="UP000199708"/>
    </source>
</evidence>
<comment type="similarity">
    <text evidence="2 10">Belongs to the beta sliding clamp family.</text>
</comment>
<sequence>MKFTINRSAFTQQINNVQRAIPSKTTINILYGIKLALDNNGMTLIGSDADISIESHISVNDPLANLQIERSGQIVLPARLLNEIIKKLPQDEVVISVDDKFKATIQSGNAEFQIVGIDGNEYPRLPIIDLDHQIQLPTLTFKNMINQTIFAASNQESRPILTGLHLILEKDFLIGVATDSHRLSQREIPLKLSESSHNLDAITVPKKTMSELARIVPDNADLMMTLSNQQIIFTFENITIYSRLLEGNYPATDRLIPNSCETEIVLNAADFLQAIERASLLSHEGKNNIVQLDIQPDHIELFVKGNEIGNVAEEIQFVSSSGEALQISFNPDYMKEALRSFGDIEIKIQFNSPVRPMLLTPNENSELPHNDLLQLLTPVRTH</sequence>
<dbReference type="Pfam" id="PF00712">
    <property type="entry name" value="DNA_pol3_beta"/>
    <property type="match status" value="1"/>
</dbReference>
<dbReference type="Proteomes" id="UP000199708">
    <property type="component" value="Unassembled WGS sequence"/>
</dbReference>
<dbReference type="SMART" id="SM00480">
    <property type="entry name" value="POL3Bc"/>
    <property type="match status" value="1"/>
</dbReference>
<keyword evidence="6 10" id="KW-0548">Nucleotidyltransferase</keyword>
<proteinExistence type="inferred from homology"/>
<evidence type="ECO:0000256" key="7">
    <source>
        <dbReference type="ARBA" id="ARBA00022705"/>
    </source>
</evidence>
<dbReference type="EMBL" id="FNCK01000004">
    <property type="protein sequence ID" value="SDG27711.1"/>
    <property type="molecule type" value="Genomic_DNA"/>
</dbReference>
<dbReference type="InterPro" id="IPR001001">
    <property type="entry name" value="DNA_polIII_beta"/>
</dbReference>
<dbReference type="PANTHER" id="PTHR30478:SF0">
    <property type="entry name" value="BETA SLIDING CLAMP"/>
    <property type="match status" value="1"/>
</dbReference>
<evidence type="ECO:0000256" key="6">
    <source>
        <dbReference type="ARBA" id="ARBA00022695"/>
    </source>
</evidence>
<accession>A0A1G7SXJ1</accession>
<dbReference type="InterPro" id="IPR022635">
    <property type="entry name" value="DNA_polIII_beta_C"/>
</dbReference>